<proteinExistence type="predicted"/>
<dbReference type="RefSeq" id="WP_076697371.1">
    <property type="nucleotide sequence ID" value="NZ_CP015093.1"/>
</dbReference>
<organism evidence="2 3">
    <name type="scientific">Salipiger abyssi</name>
    <dbReference type="NCBI Taxonomy" id="1250539"/>
    <lineage>
        <taxon>Bacteria</taxon>
        <taxon>Pseudomonadati</taxon>
        <taxon>Pseudomonadota</taxon>
        <taxon>Alphaproteobacteria</taxon>
        <taxon>Rhodobacterales</taxon>
        <taxon>Roseobacteraceae</taxon>
        <taxon>Salipiger</taxon>
    </lineage>
</organism>
<keyword evidence="1 2" id="KW-0812">Transmembrane</keyword>
<feature type="transmembrane region" description="Helical" evidence="1">
    <location>
        <begin position="87"/>
        <end position="108"/>
    </location>
</feature>
<dbReference type="EMBL" id="CP015093">
    <property type="protein sequence ID" value="APZ52087.1"/>
    <property type="molecule type" value="Genomic_DNA"/>
</dbReference>
<feature type="transmembrane region" description="Helical" evidence="1">
    <location>
        <begin position="46"/>
        <end position="66"/>
    </location>
</feature>
<evidence type="ECO:0000256" key="1">
    <source>
        <dbReference type="SAM" id="Phobius"/>
    </source>
</evidence>
<dbReference type="Proteomes" id="UP000187059">
    <property type="component" value="Chromosome"/>
</dbReference>
<protein>
    <submittedName>
        <fullName evidence="2">Putative transmembrane protein</fullName>
    </submittedName>
</protein>
<dbReference type="STRING" id="1250539.Ga0080574_TMP1753"/>
<reference evidence="2 3" key="1">
    <citation type="submission" date="2016-04" db="EMBL/GenBank/DDBJ databases">
        <title>Deep-sea bacteria in the southern Pacific.</title>
        <authorList>
            <person name="Tang K."/>
        </authorList>
    </citation>
    <scope>NUCLEOTIDE SEQUENCE [LARGE SCALE GENOMIC DNA]</scope>
    <source>
        <strain evidence="2 3">JLT2014</strain>
    </source>
</reference>
<keyword evidence="3" id="KW-1185">Reference proteome</keyword>
<name>A0A1P8URT8_9RHOB</name>
<dbReference type="KEGG" id="paby:Ga0080574_TMP1753"/>
<feature type="transmembrane region" description="Helical" evidence="1">
    <location>
        <begin position="12"/>
        <end position="34"/>
    </location>
</feature>
<sequence length="152" mass="15838">MSRSSLVMIHGASGATALLVIASFWSLAFVSEFFAAPDTVILLRQIILYALPLLVLALASAGASGARLAGRSKAPQIVAKMARMRVAALNGLLVLIPSAVFLGLRAQAGDLSGAFGYVQLLELCAGALNIVLLGLNMRAGMAMKARKRTRTA</sequence>
<dbReference type="AlphaFoldDB" id="A0A1P8URT8"/>
<gene>
    <name evidence="2" type="ORF">Ga0080574_TMP1753</name>
</gene>
<feature type="transmembrane region" description="Helical" evidence="1">
    <location>
        <begin position="114"/>
        <end position="137"/>
    </location>
</feature>
<evidence type="ECO:0000313" key="2">
    <source>
        <dbReference type="EMBL" id="APZ52087.1"/>
    </source>
</evidence>
<keyword evidence="1" id="KW-0472">Membrane</keyword>
<keyword evidence="1" id="KW-1133">Transmembrane helix</keyword>
<dbReference type="OrthoDB" id="5195601at2"/>
<accession>A0A1P8URT8</accession>
<evidence type="ECO:0000313" key="3">
    <source>
        <dbReference type="Proteomes" id="UP000187059"/>
    </source>
</evidence>